<dbReference type="Gene3D" id="1.20.1050.10">
    <property type="match status" value="1"/>
</dbReference>
<dbReference type="GO" id="GO:0005737">
    <property type="term" value="C:cytoplasm"/>
    <property type="evidence" value="ECO:0007669"/>
    <property type="project" value="TreeGrafter"/>
</dbReference>
<accession>A0A917T4C7</accession>
<dbReference type="Pfam" id="PF13410">
    <property type="entry name" value="GST_C_2"/>
    <property type="match status" value="1"/>
</dbReference>
<dbReference type="PROSITE" id="PS50404">
    <property type="entry name" value="GST_NTER"/>
    <property type="match status" value="1"/>
</dbReference>
<reference evidence="3" key="1">
    <citation type="journal article" date="2014" name="Int. J. Syst. Evol. Microbiol.">
        <title>Complete genome sequence of Corynebacterium casei LMG S-19264T (=DSM 44701T), isolated from a smear-ripened cheese.</title>
        <authorList>
            <consortium name="US DOE Joint Genome Institute (JGI-PGF)"/>
            <person name="Walter F."/>
            <person name="Albersmeier A."/>
            <person name="Kalinowski J."/>
            <person name="Ruckert C."/>
        </authorList>
    </citation>
    <scope>NUCLEOTIDE SEQUENCE</scope>
    <source>
        <strain evidence="3">CGMCC 1.6293</strain>
    </source>
</reference>
<proteinExistence type="predicted"/>
<dbReference type="PANTHER" id="PTHR43968">
    <property type="match status" value="1"/>
</dbReference>
<evidence type="ECO:0000313" key="4">
    <source>
        <dbReference type="Proteomes" id="UP000649829"/>
    </source>
</evidence>
<dbReference type="InterPro" id="IPR004045">
    <property type="entry name" value="Glutathione_S-Trfase_N"/>
</dbReference>
<feature type="domain" description="GST C-terminal" evidence="2">
    <location>
        <begin position="84"/>
        <end position="210"/>
    </location>
</feature>
<dbReference type="EMBL" id="BMLF01000002">
    <property type="protein sequence ID" value="GGM09938.1"/>
    <property type="molecule type" value="Genomic_DNA"/>
</dbReference>
<dbReference type="Proteomes" id="UP000649829">
    <property type="component" value="Unassembled WGS sequence"/>
</dbReference>
<dbReference type="SFLD" id="SFLDS00019">
    <property type="entry name" value="Glutathione_Transferase_(cytos"/>
    <property type="match status" value="1"/>
</dbReference>
<name>A0A917T4C7_9RHOB</name>
<evidence type="ECO:0000259" key="1">
    <source>
        <dbReference type="PROSITE" id="PS50404"/>
    </source>
</evidence>
<dbReference type="PANTHER" id="PTHR43968:SF6">
    <property type="entry name" value="GLUTATHIONE S-TRANSFERASE OMEGA"/>
    <property type="match status" value="1"/>
</dbReference>
<dbReference type="Gene3D" id="3.40.30.10">
    <property type="entry name" value="Glutaredoxin"/>
    <property type="match status" value="1"/>
</dbReference>
<dbReference type="InterPro" id="IPR036249">
    <property type="entry name" value="Thioredoxin-like_sf"/>
</dbReference>
<dbReference type="AlphaFoldDB" id="A0A917T4C7"/>
<dbReference type="Pfam" id="PF13417">
    <property type="entry name" value="GST_N_3"/>
    <property type="match status" value="1"/>
</dbReference>
<dbReference type="CDD" id="cd00299">
    <property type="entry name" value="GST_C_family"/>
    <property type="match status" value="1"/>
</dbReference>
<dbReference type="SFLD" id="SFLDG00358">
    <property type="entry name" value="Main_(cytGST)"/>
    <property type="match status" value="1"/>
</dbReference>
<dbReference type="SUPFAM" id="SSF52833">
    <property type="entry name" value="Thioredoxin-like"/>
    <property type="match status" value="1"/>
</dbReference>
<dbReference type="InterPro" id="IPR010987">
    <property type="entry name" value="Glutathione-S-Trfase_C-like"/>
</dbReference>
<dbReference type="SUPFAM" id="SSF47616">
    <property type="entry name" value="GST C-terminal domain-like"/>
    <property type="match status" value="1"/>
</dbReference>
<dbReference type="InterPro" id="IPR036282">
    <property type="entry name" value="Glutathione-S-Trfase_C_sf"/>
</dbReference>
<comment type="caution">
    <text evidence="3">The sequence shown here is derived from an EMBL/GenBank/DDBJ whole genome shotgun (WGS) entry which is preliminary data.</text>
</comment>
<dbReference type="RefSeq" id="WP_028286743.1">
    <property type="nucleotide sequence ID" value="NZ_BMLF01000002.1"/>
</dbReference>
<feature type="domain" description="GST N-terminal" evidence="1">
    <location>
        <begin position="2"/>
        <end position="79"/>
    </location>
</feature>
<evidence type="ECO:0000313" key="3">
    <source>
        <dbReference type="EMBL" id="GGM09938.1"/>
    </source>
</evidence>
<protein>
    <submittedName>
        <fullName evidence="3">Glutathione S-transferase</fullName>
    </submittedName>
</protein>
<organism evidence="3 4">
    <name type="scientific">Pseudooceanicola nanhaiensis</name>
    <dbReference type="NCBI Taxonomy" id="375761"/>
    <lineage>
        <taxon>Bacteria</taxon>
        <taxon>Pseudomonadati</taxon>
        <taxon>Pseudomonadota</taxon>
        <taxon>Alphaproteobacteria</taxon>
        <taxon>Rhodobacterales</taxon>
        <taxon>Paracoccaceae</taxon>
        <taxon>Pseudooceanicola</taxon>
    </lineage>
</organism>
<dbReference type="InterPro" id="IPR050983">
    <property type="entry name" value="GST_Omega/HSP26"/>
</dbReference>
<sequence length="210" mass="22619">MSGLTLHGFRYSVYVRAVRLALEERGLAYEMNEVNPFADAPELNPHPMNRVPVLDHGTFRLHETAAILTYVARAFPGPPLIPEEAAAQARMVQVQGITDAYAYWPMVRLVYSAGVFAPALGQERDGEAVARGLAMAQPVLAMLETIAAEGRVLDGAGLTLADLHLAPMIAAFTAAPEGYRALAAHPALHGWWQAMVGRRSLARTDPGLPG</sequence>
<keyword evidence="4" id="KW-1185">Reference proteome</keyword>
<gene>
    <name evidence="3" type="primary">gst5</name>
    <name evidence="3" type="ORF">GCM10011534_35050</name>
</gene>
<reference evidence="3" key="2">
    <citation type="submission" date="2020-09" db="EMBL/GenBank/DDBJ databases">
        <authorList>
            <person name="Sun Q."/>
            <person name="Zhou Y."/>
        </authorList>
    </citation>
    <scope>NUCLEOTIDE SEQUENCE</scope>
    <source>
        <strain evidence="3">CGMCC 1.6293</strain>
    </source>
</reference>
<dbReference type="PROSITE" id="PS50405">
    <property type="entry name" value="GST_CTER"/>
    <property type="match status" value="1"/>
</dbReference>
<evidence type="ECO:0000259" key="2">
    <source>
        <dbReference type="PROSITE" id="PS50405"/>
    </source>
</evidence>
<dbReference type="InterPro" id="IPR040079">
    <property type="entry name" value="Glutathione_S-Trfase"/>
</dbReference>